<evidence type="ECO:0000313" key="1">
    <source>
        <dbReference type="EMBL" id="AGC67227.1"/>
    </source>
</evidence>
<accession>L7VKF7</accession>
<dbReference type="RefSeq" id="WP_015357924.1">
    <property type="nucleotide sequence ID" value="NC_020134.1"/>
</dbReference>
<sequence length="71" mass="7987">MSVVIHEGIYQIHWCIHGGIVAMPLSLTNRAQEEVASEIVEKGIIGIREEQILKQLFADKLALSESLSWEK</sequence>
<dbReference type="AlphaFoldDB" id="L7VKF7"/>
<dbReference type="EMBL" id="CP004044">
    <property type="protein sequence ID" value="AGC67227.1"/>
    <property type="molecule type" value="Genomic_DNA"/>
</dbReference>
<dbReference type="eggNOG" id="ENOG50345PR">
    <property type="taxonomic scope" value="Bacteria"/>
</dbReference>
<dbReference type="Proteomes" id="UP000011220">
    <property type="component" value="Chromosome"/>
</dbReference>
<evidence type="ECO:0000313" key="2">
    <source>
        <dbReference type="Proteomes" id="UP000011220"/>
    </source>
</evidence>
<gene>
    <name evidence="1" type="ordered locus">Cst_c02020</name>
</gene>
<name>L7VKF7_THES1</name>
<dbReference type="KEGG" id="css:Cst_c02020"/>
<dbReference type="KEGG" id="csd:Clst_0191"/>
<protein>
    <submittedName>
        <fullName evidence="1">Uncharacterized protein</fullName>
    </submittedName>
</protein>
<organism evidence="1 2">
    <name type="scientific">Thermoclostridium stercorarium (strain ATCC 35414 / DSM 8532 / NCIMB 11754)</name>
    <name type="common">Clostridium stercorarium</name>
    <dbReference type="NCBI Taxonomy" id="1121335"/>
    <lineage>
        <taxon>Bacteria</taxon>
        <taxon>Bacillati</taxon>
        <taxon>Bacillota</taxon>
        <taxon>Clostridia</taxon>
        <taxon>Eubacteriales</taxon>
        <taxon>Oscillospiraceae</taxon>
        <taxon>Thermoclostridium</taxon>
    </lineage>
</organism>
<reference evidence="1 2" key="1">
    <citation type="journal article" date="2013" name="Genome Announc.">
        <title>Complete genome sequence of Clostridium stercorarium subsp. stercorarium strain DSM 8532, a thermophilic degrader of plant cell wall fibers.</title>
        <authorList>
            <person name="Poehlein A."/>
            <person name="Zverlov V.V."/>
            <person name="Daniel R."/>
            <person name="Schwarz W.H."/>
            <person name="Liebl W."/>
        </authorList>
    </citation>
    <scope>NUCLEOTIDE SEQUENCE [LARGE SCALE GENOMIC DNA]</scope>
    <source>
        <strain evidence="2">ATCC 35414 / DSM 8532 / NCIMB 11754</strain>
    </source>
</reference>
<proteinExistence type="predicted"/>
<keyword evidence="2" id="KW-1185">Reference proteome</keyword>